<gene>
    <name evidence="3" type="primary">ACAN_2</name>
    <name evidence="3" type="ORF">g.43824</name>
</gene>
<feature type="non-terminal residue" evidence="3">
    <location>
        <position position="1"/>
    </location>
</feature>
<protein>
    <submittedName>
        <fullName evidence="3">Aggrecan core protein</fullName>
    </submittedName>
</protein>
<feature type="compositionally biased region" description="Polar residues" evidence="1">
    <location>
        <begin position="47"/>
        <end position="66"/>
    </location>
</feature>
<dbReference type="EMBL" id="GDJX01000092">
    <property type="protein sequence ID" value="JAT67844.1"/>
    <property type="molecule type" value="Transcribed_RNA"/>
</dbReference>
<proteinExistence type="predicted"/>
<feature type="signal peptide" evidence="2">
    <location>
        <begin position="1"/>
        <end position="23"/>
    </location>
</feature>
<dbReference type="AlphaFoldDB" id="A0A1D1ZLI4"/>
<evidence type="ECO:0000256" key="1">
    <source>
        <dbReference type="SAM" id="MobiDB-lite"/>
    </source>
</evidence>
<sequence>AQRQTCFSRPVVFILPLLSLVHLQSFLLSRPSSSFPHPPRHPHFSSATTPIKRSHESTSPLPSSHHNLLAIPSPHRTDLGSSPPPTDLMALDSWLTKVRSAISSSLDSVRSTMADAGQRKPGLGILAFEVASLMSKLL</sequence>
<feature type="region of interest" description="Disordered" evidence="1">
    <location>
        <begin position="32"/>
        <end position="83"/>
    </location>
</feature>
<evidence type="ECO:0000256" key="2">
    <source>
        <dbReference type="SAM" id="SignalP"/>
    </source>
</evidence>
<name>A0A1D1ZLI4_9ARAE</name>
<organism evidence="3">
    <name type="scientific">Anthurium amnicola</name>
    <dbReference type="NCBI Taxonomy" id="1678845"/>
    <lineage>
        <taxon>Eukaryota</taxon>
        <taxon>Viridiplantae</taxon>
        <taxon>Streptophyta</taxon>
        <taxon>Embryophyta</taxon>
        <taxon>Tracheophyta</taxon>
        <taxon>Spermatophyta</taxon>
        <taxon>Magnoliopsida</taxon>
        <taxon>Liliopsida</taxon>
        <taxon>Araceae</taxon>
        <taxon>Pothoideae</taxon>
        <taxon>Potheae</taxon>
        <taxon>Anthurium</taxon>
    </lineage>
</organism>
<keyword evidence="2" id="KW-0732">Signal</keyword>
<feature type="non-terminal residue" evidence="3">
    <location>
        <position position="138"/>
    </location>
</feature>
<accession>A0A1D1ZLI4</accession>
<evidence type="ECO:0000313" key="3">
    <source>
        <dbReference type="EMBL" id="JAT67844.1"/>
    </source>
</evidence>
<feature type="chain" id="PRO_5008901099" evidence="2">
    <location>
        <begin position="24"/>
        <end position="138"/>
    </location>
</feature>
<reference evidence="3" key="1">
    <citation type="submission" date="2015-07" db="EMBL/GenBank/DDBJ databases">
        <title>Transcriptome Assembly of Anthurium amnicola.</title>
        <authorList>
            <person name="Suzuki J."/>
        </authorList>
    </citation>
    <scope>NUCLEOTIDE SEQUENCE</scope>
</reference>